<evidence type="ECO:0000313" key="1">
    <source>
        <dbReference type="EMBL" id="MBW0505445.1"/>
    </source>
</evidence>
<dbReference type="Proteomes" id="UP000765509">
    <property type="component" value="Unassembled WGS sequence"/>
</dbReference>
<proteinExistence type="predicted"/>
<organism evidence="1 2">
    <name type="scientific">Austropuccinia psidii MF-1</name>
    <dbReference type="NCBI Taxonomy" id="1389203"/>
    <lineage>
        <taxon>Eukaryota</taxon>
        <taxon>Fungi</taxon>
        <taxon>Dikarya</taxon>
        <taxon>Basidiomycota</taxon>
        <taxon>Pucciniomycotina</taxon>
        <taxon>Pucciniomycetes</taxon>
        <taxon>Pucciniales</taxon>
        <taxon>Sphaerophragmiaceae</taxon>
        <taxon>Austropuccinia</taxon>
    </lineage>
</organism>
<keyword evidence="2" id="KW-1185">Reference proteome</keyword>
<dbReference type="AlphaFoldDB" id="A0A9Q3DQV3"/>
<dbReference type="EMBL" id="AVOT02018508">
    <property type="protein sequence ID" value="MBW0505445.1"/>
    <property type="molecule type" value="Genomic_DNA"/>
</dbReference>
<gene>
    <name evidence="1" type="ORF">O181_045160</name>
</gene>
<comment type="caution">
    <text evidence="1">The sequence shown here is derived from an EMBL/GenBank/DDBJ whole genome shotgun (WGS) entry which is preliminary data.</text>
</comment>
<reference evidence="1" key="1">
    <citation type="submission" date="2021-03" db="EMBL/GenBank/DDBJ databases">
        <title>Draft genome sequence of rust myrtle Austropuccinia psidii MF-1, a brazilian biotype.</title>
        <authorList>
            <person name="Quecine M.C."/>
            <person name="Pachon D.M.R."/>
            <person name="Bonatelli M.L."/>
            <person name="Correr F.H."/>
            <person name="Franceschini L.M."/>
            <person name="Leite T.F."/>
            <person name="Margarido G.R.A."/>
            <person name="Almeida C.A."/>
            <person name="Ferrarezi J.A."/>
            <person name="Labate C.A."/>
        </authorList>
    </citation>
    <scope>NUCLEOTIDE SEQUENCE</scope>
    <source>
        <strain evidence="1">MF-1</strain>
    </source>
</reference>
<protein>
    <submittedName>
        <fullName evidence="1">Uncharacterized protein</fullName>
    </submittedName>
</protein>
<sequence length="104" mass="11870">MVLRSQGGRMKNISKPLAGRHELLLMNQEFSGSGEDHANPRRMESIIFQRQGQKDKYLFEELKSFIHGPKEGTGNDPIFVERRAGSINKLQFGSRAVQRQAQRT</sequence>
<name>A0A9Q3DQV3_9BASI</name>
<accession>A0A9Q3DQV3</accession>
<evidence type="ECO:0000313" key="2">
    <source>
        <dbReference type="Proteomes" id="UP000765509"/>
    </source>
</evidence>